<proteinExistence type="inferred from homology"/>
<organism evidence="3 4">
    <name type="scientific">Helicostylum pulchrum</name>
    <dbReference type="NCBI Taxonomy" id="562976"/>
    <lineage>
        <taxon>Eukaryota</taxon>
        <taxon>Fungi</taxon>
        <taxon>Fungi incertae sedis</taxon>
        <taxon>Mucoromycota</taxon>
        <taxon>Mucoromycotina</taxon>
        <taxon>Mucoromycetes</taxon>
        <taxon>Mucorales</taxon>
        <taxon>Mucorineae</taxon>
        <taxon>Mucoraceae</taxon>
        <taxon>Helicostylum</taxon>
    </lineage>
</organism>
<gene>
    <name evidence="3" type="ORF">HPULCUR_005018</name>
</gene>
<comment type="caution">
    <text evidence="3">The sequence shown here is derived from an EMBL/GenBank/DDBJ whole genome shotgun (WGS) entry which is preliminary data.</text>
</comment>
<reference evidence="3 4" key="1">
    <citation type="submission" date="2024-04" db="EMBL/GenBank/DDBJ databases">
        <title>genome sequences of Mucor flavus KT1a and Helicostylum pulchrum KT1b strains isolation_sourced from the surface of a dry-aged beef.</title>
        <authorList>
            <person name="Toyotome T."/>
            <person name="Hosono M."/>
            <person name="Torimaru M."/>
            <person name="Fukuda K."/>
            <person name="Mikami N."/>
        </authorList>
    </citation>
    <scope>NUCLEOTIDE SEQUENCE [LARGE SCALE GENOMIC DNA]</scope>
    <source>
        <strain evidence="3 4">KT1b</strain>
    </source>
</reference>
<keyword evidence="4" id="KW-1185">Reference proteome</keyword>
<feature type="compositionally biased region" description="Basic residues" evidence="2">
    <location>
        <begin position="159"/>
        <end position="171"/>
    </location>
</feature>
<evidence type="ECO:0000256" key="1">
    <source>
        <dbReference type="ARBA" id="ARBA00010402"/>
    </source>
</evidence>
<sequence length="210" mass="24270">MKVLNTGLTVLDHGSLIPQGIYTADVDYDTNIVRALIRKGQLAPFYDECFLQLRRSASSPLVPAVCPFCVQPNLGVLYVPPAWSKHYNAFKKRRSDLFIDDNDMNRRKWKLEPDDPDVVLVDRIRPRWEEMLEERRSSAVGTTRRRRVQLNNGEPITGSRRRRRSSRHALSLHHDNSSNNTIYDTFADMDLEDVFVMEAIRLSLVNNNNT</sequence>
<feature type="region of interest" description="Disordered" evidence="2">
    <location>
        <begin position="135"/>
        <end position="174"/>
    </location>
</feature>
<dbReference type="EMBL" id="BAABUJ010000013">
    <property type="protein sequence ID" value="GAA5799602.1"/>
    <property type="molecule type" value="Genomic_DNA"/>
</dbReference>
<dbReference type="Proteomes" id="UP001476247">
    <property type="component" value="Unassembled WGS sequence"/>
</dbReference>
<evidence type="ECO:0000256" key="2">
    <source>
        <dbReference type="SAM" id="MobiDB-lite"/>
    </source>
</evidence>
<name>A0ABP9XXX9_9FUNG</name>
<evidence type="ECO:0000313" key="3">
    <source>
        <dbReference type="EMBL" id="GAA5799602.1"/>
    </source>
</evidence>
<dbReference type="PANTHER" id="PTHR31315:SF1">
    <property type="entry name" value="PROTEIN SIP5"/>
    <property type="match status" value="1"/>
</dbReference>
<comment type="similarity">
    <text evidence="1">Belongs to the SIP5 family.</text>
</comment>
<dbReference type="PANTHER" id="PTHR31315">
    <property type="entry name" value="PROTEIN SIP5"/>
    <property type="match status" value="1"/>
</dbReference>
<dbReference type="InterPro" id="IPR039301">
    <property type="entry name" value="Sip5/DA2"/>
</dbReference>
<evidence type="ECO:0000313" key="4">
    <source>
        <dbReference type="Proteomes" id="UP001476247"/>
    </source>
</evidence>
<protein>
    <submittedName>
        <fullName evidence="3">Uncharacterized protein</fullName>
    </submittedName>
</protein>
<accession>A0ABP9XXX9</accession>